<feature type="compositionally biased region" description="Low complexity" evidence="1">
    <location>
        <begin position="411"/>
        <end position="423"/>
    </location>
</feature>
<feature type="region of interest" description="Disordered" evidence="1">
    <location>
        <begin position="409"/>
        <end position="434"/>
    </location>
</feature>
<dbReference type="EMBL" id="HBUF01081846">
    <property type="protein sequence ID" value="CAG6633152.1"/>
    <property type="molecule type" value="Transcribed_RNA"/>
</dbReference>
<feature type="region of interest" description="Disordered" evidence="1">
    <location>
        <begin position="480"/>
        <end position="511"/>
    </location>
</feature>
<evidence type="ECO:0000313" key="2">
    <source>
        <dbReference type="EMBL" id="CAG6633152.1"/>
    </source>
</evidence>
<protein>
    <submittedName>
        <fullName evidence="2">Uncharacterized protein</fullName>
    </submittedName>
</protein>
<reference evidence="2" key="1">
    <citation type="submission" date="2021-05" db="EMBL/GenBank/DDBJ databases">
        <authorList>
            <person name="Alioto T."/>
            <person name="Alioto T."/>
            <person name="Gomez Garrido J."/>
        </authorList>
    </citation>
    <scope>NUCLEOTIDE SEQUENCE</scope>
</reference>
<proteinExistence type="predicted"/>
<feature type="compositionally biased region" description="Polar residues" evidence="1">
    <location>
        <begin position="276"/>
        <end position="290"/>
    </location>
</feature>
<feature type="compositionally biased region" description="Low complexity" evidence="1">
    <location>
        <begin position="311"/>
        <end position="323"/>
    </location>
</feature>
<sequence>MSHKDAQELAKLNKQQMQAAVAQAAAAAGGAPTGAAVLTTPPPPQQQQQAPSYPPAALSFAPNPAAGPHQYSTLPSPAAAALLSYNTAFGSYSLNDQTAQLLSTAPGPRQTTTQYPYLGIGQTAYNQAGNMFIHQPTTPSPTSADLASQLPPTAYRLPASAYGPNSGAPQLSSAGAPPNPTTLYMSAASVKQSNSGVGAIGTKTNYQPTGSLYMYDPTMISPAASAYLSQSQQQRAAASGSSFYSQGTAAATGQSPAFYSGSAHYAPSSPYGMSYGGQSPAPTGQQQMSTAGMGKPVVGVGGKYSQPPPQASQQQQQQQQQLQNPPPRLSVPSRQRERDELLTKPLYEEEELGPAEEIESDRQQRVYRGQPPTLGQVARDRDGIAKHANALQTSSAVKQHVPFQYRTSVAPQQGPPQQVYLQQSVPPTPSYNFTSAINQFNQQQQQKPQQRPQQQFDTSYYNLYDDDDFYREDDYAQQFQSQNRGKTRNQGNVQRDQQQQQRDQQQQQQRLNCINKNSSTFLIFALITEYKKVKKESCTAGISAFNRLIIAL</sequence>
<feature type="compositionally biased region" description="Acidic residues" evidence="1">
    <location>
        <begin position="348"/>
        <end position="359"/>
    </location>
</feature>
<feature type="compositionally biased region" description="Low complexity" evidence="1">
    <location>
        <begin position="494"/>
        <end position="510"/>
    </location>
</feature>
<feature type="compositionally biased region" description="Low complexity" evidence="1">
    <location>
        <begin position="18"/>
        <end position="39"/>
    </location>
</feature>
<organism evidence="2">
    <name type="scientific">Cacopsylla melanoneura</name>
    <dbReference type="NCBI Taxonomy" id="428564"/>
    <lineage>
        <taxon>Eukaryota</taxon>
        <taxon>Metazoa</taxon>
        <taxon>Ecdysozoa</taxon>
        <taxon>Arthropoda</taxon>
        <taxon>Hexapoda</taxon>
        <taxon>Insecta</taxon>
        <taxon>Pterygota</taxon>
        <taxon>Neoptera</taxon>
        <taxon>Paraneoptera</taxon>
        <taxon>Hemiptera</taxon>
        <taxon>Sternorrhyncha</taxon>
        <taxon>Psylloidea</taxon>
        <taxon>Psyllidae</taxon>
        <taxon>Psyllinae</taxon>
        <taxon>Cacopsylla</taxon>
    </lineage>
</organism>
<feature type="region of interest" description="Disordered" evidence="1">
    <location>
        <begin position="276"/>
        <end position="377"/>
    </location>
</feature>
<feature type="compositionally biased region" description="Low complexity" evidence="1">
    <location>
        <begin position="46"/>
        <end position="57"/>
    </location>
</feature>
<name>A0A8D8VRL4_9HEMI</name>
<feature type="compositionally biased region" description="Polar residues" evidence="1">
    <location>
        <begin position="480"/>
        <end position="493"/>
    </location>
</feature>
<accession>A0A8D8VRL4</accession>
<dbReference type="AlphaFoldDB" id="A0A8D8VRL4"/>
<dbReference type="EMBL" id="HBUF01081843">
    <property type="protein sequence ID" value="CAG6633134.1"/>
    <property type="molecule type" value="Transcribed_RNA"/>
</dbReference>
<feature type="region of interest" description="Disordered" evidence="1">
    <location>
        <begin position="1"/>
        <end position="72"/>
    </location>
</feature>
<evidence type="ECO:0000256" key="1">
    <source>
        <dbReference type="SAM" id="MobiDB-lite"/>
    </source>
</evidence>